<dbReference type="Pfam" id="PF00072">
    <property type="entry name" value="Response_reg"/>
    <property type="match status" value="1"/>
</dbReference>
<dbReference type="GO" id="GO:0006355">
    <property type="term" value="P:regulation of DNA-templated transcription"/>
    <property type="evidence" value="ECO:0007669"/>
    <property type="project" value="InterPro"/>
</dbReference>
<gene>
    <name evidence="9" type="ORF">DFO70_1424</name>
</gene>
<dbReference type="Gene3D" id="3.40.50.300">
    <property type="entry name" value="P-loop containing nucleotide triphosphate hydrolases"/>
    <property type="match status" value="1"/>
</dbReference>
<proteinExistence type="predicted"/>
<dbReference type="InterPro" id="IPR001789">
    <property type="entry name" value="Sig_transdc_resp-reg_receiver"/>
</dbReference>
<dbReference type="PROSITE" id="PS00676">
    <property type="entry name" value="SIGMA54_INTERACT_2"/>
    <property type="match status" value="1"/>
</dbReference>
<keyword evidence="6" id="KW-0597">Phosphoprotein</keyword>
<dbReference type="Proteomes" id="UP000252731">
    <property type="component" value="Unassembled WGS sequence"/>
</dbReference>
<dbReference type="InterPro" id="IPR025943">
    <property type="entry name" value="Sigma_54_int_dom_ATP-bd_2"/>
</dbReference>
<dbReference type="InterPro" id="IPR002197">
    <property type="entry name" value="HTH_Fis"/>
</dbReference>
<dbReference type="Gene3D" id="3.40.50.2300">
    <property type="match status" value="1"/>
</dbReference>
<feature type="modified residue" description="4-aspartylphosphate" evidence="6">
    <location>
        <position position="52"/>
    </location>
</feature>
<dbReference type="Pfam" id="PF02954">
    <property type="entry name" value="HTH_8"/>
    <property type="match status" value="1"/>
</dbReference>
<dbReference type="PROSITE" id="PS00675">
    <property type="entry name" value="SIGMA54_INTERACT_1"/>
    <property type="match status" value="1"/>
</dbReference>
<dbReference type="InterPro" id="IPR003593">
    <property type="entry name" value="AAA+_ATPase"/>
</dbReference>
<dbReference type="InterPro" id="IPR025662">
    <property type="entry name" value="Sigma_54_int_dom_ATP-bd_1"/>
</dbReference>
<dbReference type="InterPro" id="IPR027417">
    <property type="entry name" value="P-loop_NTPase"/>
</dbReference>
<evidence type="ECO:0000313" key="10">
    <source>
        <dbReference type="Proteomes" id="UP000252731"/>
    </source>
</evidence>
<dbReference type="SUPFAM" id="SSF52540">
    <property type="entry name" value="P-loop containing nucleoside triphosphate hydrolases"/>
    <property type="match status" value="1"/>
</dbReference>
<feature type="domain" description="Response regulatory" evidence="8">
    <location>
        <begin position="3"/>
        <end position="117"/>
    </location>
</feature>
<dbReference type="PROSITE" id="PS50110">
    <property type="entry name" value="RESPONSE_REGULATORY"/>
    <property type="match status" value="1"/>
</dbReference>
<dbReference type="RefSeq" id="WP_113885811.1">
    <property type="nucleotide sequence ID" value="NZ_QNSF01000042.1"/>
</dbReference>
<dbReference type="AlphaFoldDB" id="A0A366JG86"/>
<dbReference type="Pfam" id="PF00158">
    <property type="entry name" value="Sigma54_activat"/>
    <property type="match status" value="1"/>
</dbReference>
<evidence type="ECO:0000256" key="2">
    <source>
        <dbReference type="ARBA" id="ARBA00022840"/>
    </source>
</evidence>
<dbReference type="Gene3D" id="1.10.8.60">
    <property type="match status" value="1"/>
</dbReference>
<evidence type="ECO:0000313" key="9">
    <source>
        <dbReference type="EMBL" id="RBP85419.1"/>
    </source>
</evidence>
<evidence type="ECO:0000259" key="7">
    <source>
        <dbReference type="PROSITE" id="PS50045"/>
    </source>
</evidence>
<dbReference type="PROSITE" id="PS00688">
    <property type="entry name" value="SIGMA54_INTERACT_3"/>
    <property type="match status" value="1"/>
</dbReference>
<comment type="caution">
    <text evidence="9">The sequence shown here is derived from an EMBL/GenBank/DDBJ whole genome shotgun (WGS) entry which is preliminary data.</text>
</comment>
<dbReference type="GO" id="GO:0043565">
    <property type="term" value="F:sequence-specific DNA binding"/>
    <property type="evidence" value="ECO:0007669"/>
    <property type="project" value="InterPro"/>
</dbReference>
<dbReference type="CDD" id="cd00009">
    <property type="entry name" value="AAA"/>
    <property type="match status" value="1"/>
</dbReference>
<dbReference type="SUPFAM" id="SSF52172">
    <property type="entry name" value="CheY-like"/>
    <property type="match status" value="1"/>
</dbReference>
<evidence type="ECO:0000256" key="5">
    <source>
        <dbReference type="ARBA" id="ARBA00023163"/>
    </source>
</evidence>
<keyword evidence="3" id="KW-0805">Transcription regulation</keyword>
<protein>
    <submittedName>
        <fullName evidence="9">Two-component system NtrC family response regulator</fullName>
    </submittedName>
</protein>
<evidence type="ECO:0000256" key="1">
    <source>
        <dbReference type="ARBA" id="ARBA00022741"/>
    </source>
</evidence>
<dbReference type="PROSITE" id="PS50045">
    <property type="entry name" value="SIGMA54_INTERACT_4"/>
    <property type="match status" value="1"/>
</dbReference>
<evidence type="ECO:0000259" key="8">
    <source>
        <dbReference type="PROSITE" id="PS50110"/>
    </source>
</evidence>
<dbReference type="SUPFAM" id="SSF46689">
    <property type="entry name" value="Homeodomain-like"/>
    <property type="match status" value="1"/>
</dbReference>
<evidence type="ECO:0000256" key="6">
    <source>
        <dbReference type="PROSITE-ProRule" id="PRU00169"/>
    </source>
</evidence>
<keyword evidence="10" id="KW-1185">Reference proteome</keyword>
<dbReference type="InterPro" id="IPR058031">
    <property type="entry name" value="AAA_lid_NorR"/>
</dbReference>
<dbReference type="InterPro" id="IPR002078">
    <property type="entry name" value="Sigma_54_int"/>
</dbReference>
<dbReference type="Pfam" id="PF25601">
    <property type="entry name" value="AAA_lid_14"/>
    <property type="match status" value="1"/>
</dbReference>
<evidence type="ECO:0000256" key="3">
    <source>
        <dbReference type="ARBA" id="ARBA00023015"/>
    </source>
</evidence>
<reference evidence="9 10" key="1">
    <citation type="submission" date="2018-06" db="EMBL/GenBank/DDBJ databases">
        <title>Freshwater and sediment microbial communities from various areas in North America, analyzing microbe dynamics in response to fracking.</title>
        <authorList>
            <person name="Lamendella R."/>
        </authorList>
    </citation>
    <scope>NUCLEOTIDE SEQUENCE [LARGE SCALE GENOMIC DNA]</scope>
    <source>
        <strain evidence="9 10">14_TX</strain>
    </source>
</reference>
<keyword evidence="1" id="KW-0547">Nucleotide-binding</keyword>
<keyword evidence="2" id="KW-0067">ATP-binding</keyword>
<dbReference type="InterPro" id="IPR009057">
    <property type="entry name" value="Homeodomain-like_sf"/>
</dbReference>
<dbReference type="STRING" id="1399.VL14_01015"/>
<name>A0A366JG86_CYTFI</name>
<organism evidence="9 10">
    <name type="scientific">Cytobacillus firmus</name>
    <name type="common">Bacillus firmus</name>
    <dbReference type="NCBI Taxonomy" id="1399"/>
    <lineage>
        <taxon>Bacteria</taxon>
        <taxon>Bacillati</taxon>
        <taxon>Bacillota</taxon>
        <taxon>Bacilli</taxon>
        <taxon>Bacillales</taxon>
        <taxon>Bacillaceae</taxon>
        <taxon>Cytobacillus</taxon>
    </lineage>
</organism>
<dbReference type="OrthoDB" id="9771372at2"/>
<dbReference type="GO" id="GO:0000160">
    <property type="term" value="P:phosphorelay signal transduction system"/>
    <property type="evidence" value="ECO:0007669"/>
    <property type="project" value="InterPro"/>
</dbReference>
<dbReference type="SMART" id="SM00382">
    <property type="entry name" value="AAA"/>
    <property type="match status" value="1"/>
</dbReference>
<dbReference type="FunFam" id="3.40.50.300:FF:000006">
    <property type="entry name" value="DNA-binding transcriptional regulator NtrC"/>
    <property type="match status" value="1"/>
</dbReference>
<dbReference type="SMART" id="SM00448">
    <property type="entry name" value="REC"/>
    <property type="match status" value="1"/>
</dbReference>
<dbReference type="InterPro" id="IPR011006">
    <property type="entry name" value="CheY-like_superfamily"/>
</dbReference>
<dbReference type="InterPro" id="IPR025944">
    <property type="entry name" value="Sigma_54_int_dom_CS"/>
</dbReference>
<dbReference type="PRINTS" id="PR01590">
    <property type="entry name" value="HTHFIS"/>
</dbReference>
<feature type="domain" description="Sigma-54 factor interaction" evidence="7">
    <location>
        <begin position="142"/>
        <end position="370"/>
    </location>
</feature>
<keyword evidence="4" id="KW-0238">DNA-binding</keyword>
<dbReference type="GO" id="GO:0005524">
    <property type="term" value="F:ATP binding"/>
    <property type="evidence" value="ECO:0007669"/>
    <property type="project" value="UniProtKB-KW"/>
</dbReference>
<dbReference type="EMBL" id="QNSF01000042">
    <property type="protein sequence ID" value="RBP85419.1"/>
    <property type="molecule type" value="Genomic_DNA"/>
</dbReference>
<keyword evidence="5" id="KW-0804">Transcription</keyword>
<dbReference type="Gene3D" id="1.10.10.60">
    <property type="entry name" value="Homeodomain-like"/>
    <property type="match status" value="1"/>
</dbReference>
<dbReference type="PANTHER" id="PTHR32071">
    <property type="entry name" value="TRANSCRIPTIONAL REGULATORY PROTEIN"/>
    <property type="match status" value="1"/>
</dbReference>
<evidence type="ECO:0000256" key="4">
    <source>
        <dbReference type="ARBA" id="ARBA00023125"/>
    </source>
</evidence>
<accession>A0A366JG86</accession>
<sequence>MKNILLVDDESKILKILKSSLSKQGYNVYTAANGQEARNKIADTNADLVFLDLKLPDASGLELLQEFTGLYPNKIYIMMTAFGNIDNAVSAMKAGAFDYMVKPVKLNELIVTIEKAFEFLGVKEENKKLKEQLLHTEVHGELVANSSPMKNILRLVERVSATEANILIQGESGTGKTKIAKMIHKLSERKHAPFIPINCAAIPEQLLESELFGHEKGSFTGAVSSRKGKFEAANGGTIFLDEIGEISPSFQAKLLQVTQDKTFMRIGSDKLSKVDIRIICATNRDLKKLVEQGSFREDLYYRLNIVDIYIPSLKERREDIPLLVENFLEKYRSKHQKDYKTTRELMGHLMNYGWPGNVRELENAIERAVVLCEGDLITIEDFPREIREIKNENPNDMIKIEDSASLPEIMDEIEKKYILKALDESLGQPAKAARKLGISRQSLLYKMNKYFLETI</sequence>